<accession>A0ABM0H1A2</accession>
<dbReference type="Proteomes" id="UP000694865">
    <property type="component" value="Unplaced"/>
</dbReference>
<evidence type="ECO:0000313" key="8">
    <source>
        <dbReference type="RefSeq" id="XP_002741975.1"/>
    </source>
</evidence>
<gene>
    <name evidence="8" type="primary">LOC100368309</name>
</gene>
<dbReference type="InterPro" id="IPR025155">
    <property type="entry name" value="WxxW_domain"/>
</dbReference>
<evidence type="ECO:0000256" key="5">
    <source>
        <dbReference type="SAM" id="SignalP"/>
    </source>
</evidence>
<dbReference type="Pfam" id="PF13330">
    <property type="entry name" value="Mucin2_WxxW"/>
    <property type="match status" value="1"/>
</dbReference>
<keyword evidence="3 5" id="KW-0732">Signal</keyword>
<evidence type="ECO:0000256" key="3">
    <source>
        <dbReference type="ARBA" id="ARBA00022729"/>
    </source>
</evidence>
<comment type="subcellular location">
    <subcellularLocation>
        <location evidence="1">Secreted</location>
    </subcellularLocation>
</comment>
<feature type="domain" description="WxxW" evidence="6">
    <location>
        <begin position="33"/>
        <end position="116"/>
    </location>
</feature>
<keyword evidence="2" id="KW-0964">Secreted</keyword>
<evidence type="ECO:0000256" key="4">
    <source>
        <dbReference type="ARBA" id="ARBA00023180"/>
    </source>
</evidence>
<feature type="signal peptide" evidence="5">
    <location>
        <begin position="1"/>
        <end position="27"/>
    </location>
</feature>
<organism evidence="7 8">
    <name type="scientific">Saccoglossus kowalevskii</name>
    <name type="common">Acorn worm</name>
    <dbReference type="NCBI Taxonomy" id="10224"/>
    <lineage>
        <taxon>Eukaryota</taxon>
        <taxon>Metazoa</taxon>
        <taxon>Hemichordata</taxon>
        <taxon>Enteropneusta</taxon>
        <taxon>Harrimaniidae</taxon>
        <taxon>Saccoglossus</taxon>
    </lineage>
</organism>
<protein>
    <submittedName>
        <fullName evidence="8">Cartilage intermediate layer protein 1-like</fullName>
    </submittedName>
</protein>
<name>A0ABM0H1A2_SACKO</name>
<dbReference type="PANTHER" id="PTHR15031:SF6">
    <property type="entry name" value="CARTILAGE INTERMEDIATE LAYER PROTEIN 1-LIKE ISOFORM X1"/>
    <property type="match status" value="1"/>
</dbReference>
<dbReference type="RefSeq" id="XP_002741975.1">
    <property type="nucleotide sequence ID" value="XM_002741929.2"/>
</dbReference>
<dbReference type="InterPro" id="IPR039675">
    <property type="entry name" value="CILP1/CILP2"/>
</dbReference>
<evidence type="ECO:0000313" key="7">
    <source>
        <dbReference type="Proteomes" id="UP000694865"/>
    </source>
</evidence>
<sequence length="124" mass="13496">MKFAGLLAIAAGMIFTNLLGTIGNAEAECTGQWTQWFDYDNADGLGDYEKTSIFVKHLGNYMCSNPTIVEARTIDGVAAEDTGEIFSEYSPEVGFVCLIADQPDNECLDYEARFCCPDGGLTQL</sequence>
<proteinExistence type="predicted"/>
<keyword evidence="4" id="KW-0325">Glycoprotein</keyword>
<dbReference type="PANTHER" id="PTHR15031">
    <property type="entry name" value="CARTILAGE INTERMEDIATE LAYER PROTEIN CLIP"/>
    <property type="match status" value="1"/>
</dbReference>
<evidence type="ECO:0000259" key="6">
    <source>
        <dbReference type="Pfam" id="PF13330"/>
    </source>
</evidence>
<evidence type="ECO:0000256" key="1">
    <source>
        <dbReference type="ARBA" id="ARBA00004613"/>
    </source>
</evidence>
<evidence type="ECO:0000256" key="2">
    <source>
        <dbReference type="ARBA" id="ARBA00022525"/>
    </source>
</evidence>
<keyword evidence="7" id="KW-1185">Reference proteome</keyword>
<dbReference type="GeneID" id="100368309"/>
<feature type="chain" id="PRO_5047315461" evidence="5">
    <location>
        <begin position="28"/>
        <end position="124"/>
    </location>
</feature>
<reference evidence="8" key="1">
    <citation type="submission" date="2025-08" db="UniProtKB">
        <authorList>
            <consortium name="RefSeq"/>
        </authorList>
    </citation>
    <scope>IDENTIFICATION</scope>
    <source>
        <tissue evidence="8">Testes</tissue>
    </source>
</reference>